<keyword evidence="2" id="KW-1185">Reference proteome</keyword>
<feature type="non-terminal residue" evidence="1">
    <location>
        <position position="1"/>
    </location>
</feature>
<name>A0A392TSU4_9FABA</name>
<organism evidence="1 2">
    <name type="scientific">Trifolium medium</name>
    <dbReference type="NCBI Taxonomy" id="97028"/>
    <lineage>
        <taxon>Eukaryota</taxon>
        <taxon>Viridiplantae</taxon>
        <taxon>Streptophyta</taxon>
        <taxon>Embryophyta</taxon>
        <taxon>Tracheophyta</taxon>
        <taxon>Spermatophyta</taxon>
        <taxon>Magnoliopsida</taxon>
        <taxon>eudicotyledons</taxon>
        <taxon>Gunneridae</taxon>
        <taxon>Pentapetalae</taxon>
        <taxon>rosids</taxon>
        <taxon>fabids</taxon>
        <taxon>Fabales</taxon>
        <taxon>Fabaceae</taxon>
        <taxon>Papilionoideae</taxon>
        <taxon>50 kb inversion clade</taxon>
        <taxon>NPAAA clade</taxon>
        <taxon>Hologalegina</taxon>
        <taxon>IRL clade</taxon>
        <taxon>Trifolieae</taxon>
        <taxon>Trifolium</taxon>
    </lineage>
</organism>
<evidence type="ECO:0000313" key="1">
    <source>
        <dbReference type="EMBL" id="MCI63310.1"/>
    </source>
</evidence>
<sequence>VFLLILKLKKKAPAMLPPHQSEQTLILTREQTTGGT</sequence>
<reference evidence="1 2" key="1">
    <citation type="journal article" date="2018" name="Front. Plant Sci.">
        <title>Red Clover (Trifolium pratense) and Zigzag Clover (T. medium) - A Picture of Genomic Similarities and Differences.</title>
        <authorList>
            <person name="Dluhosova J."/>
            <person name="Istvanek J."/>
            <person name="Nedelnik J."/>
            <person name="Repkova J."/>
        </authorList>
    </citation>
    <scope>NUCLEOTIDE SEQUENCE [LARGE SCALE GENOMIC DNA]</scope>
    <source>
        <strain evidence="2">cv. 10/8</strain>
        <tissue evidence="1">Leaf</tissue>
    </source>
</reference>
<protein>
    <submittedName>
        <fullName evidence="1">Uncharacterized protein</fullName>
    </submittedName>
</protein>
<evidence type="ECO:0000313" key="2">
    <source>
        <dbReference type="Proteomes" id="UP000265520"/>
    </source>
</evidence>
<accession>A0A392TSU4</accession>
<dbReference type="AlphaFoldDB" id="A0A392TSU4"/>
<dbReference type="EMBL" id="LXQA010634739">
    <property type="protein sequence ID" value="MCI63310.1"/>
    <property type="molecule type" value="Genomic_DNA"/>
</dbReference>
<comment type="caution">
    <text evidence="1">The sequence shown here is derived from an EMBL/GenBank/DDBJ whole genome shotgun (WGS) entry which is preliminary data.</text>
</comment>
<dbReference type="Proteomes" id="UP000265520">
    <property type="component" value="Unassembled WGS sequence"/>
</dbReference>
<proteinExistence type="predicted"/>